<evidence type="ECO:0000256" key="4">
    <source>
        <dbReference type="ARBA" id="ARBA00022448"/>
    </source>
</evidence>
<dbReference type="GO" id="GO:0043190">
    <property type="term" value="C:ATP-binding cassette (ABC) transporter complex"/>
    <property type="evidence" value="ECO:0007669"/>
    <property type="project" value="InterPro"/>
</dbReference>
<dbReference type="RefSeq" id="WP_048246356.1">
    <property type="nucleotide sequence ID" value="NZ_LDWR01000023.1"/>
</dbReference>
<feature type="transmembrane region" description="Helical" evidence="10">
    <location>
        <begin position="65"/>
        <end position="86"/>
    </location>
</feature>
<dbReference type="PROSITE" id="PS50928">
    <property type="entry name" value="ABC_TM1"/>
    <property type="match status" value="1"/>
</dbReference>
<keyword evidence="7" id="KW-0029">Amino-acid transport</keyword>
<organism evidence="12 13">
    <name type="scientific">Burkholderia cepacia</name>
    <name type="common">Pseudomonas cepacia</name>
    <dbReference type="NCBI Taxonomy" id="292"/>
    <lineage>
        <taxon>Bacteria</taxon>
        <taxon>Pseudomonadati</taxon>
        <taxon>Pseudomonadota</taxon>
        <taxon>Betaproteobacteria</taxon>
        <taxon>Burkholderiales</taxon>
        <taxon>Burkholderiaceae</taxon>
        <taxon>Burkholderia</taxon>
        <taxon>Burkholderia cepacia complex</taxon>
    </lineage>
</organism>
<dbReference type="PATRIC" id="fig|292.27.peg.2848"/>
<keyword evidence="8 10" id="KW-1133">Transmembrane helix</keyword>
<evidence type="ECO:0000256" key="1">
    <source>
        <dbReference type="ARBA" id="ARBA00003159"/>
    </source>
</evidence>
<reference evidence="12 13" key="1">
    <citation type="submission" date="2015-05" db="EMBL/GenBank/DDBJ databases">
        <title>Draft genome of Burkholderia cepacia LK29.</title>
        <authorList>
            <person name="Chan X.Y."/>
        </authorList>
    </citation>
    <scope>NUCLEOTIDE SEQUENCE [LARGE SCALE GENOMIC DNA]</scope>
    <source>
        <strain evidence="12 13">LK29</strain>
    </source>
</reference>
<evidence type="ECO:0000256" key="7">
    <source>
        <dbReference type="ARBA" id="ARBA00022970"/>
    </source>
</evidence>
<dbReference type="InterPro" id="IPR010065">
    <property type="entry name" value="AA_ABC_transptr_permease_3TM"/>
</dbReference>
<evidence type="ECO:0000256" key="8">
    <source>
        <dbReference type="ARBA" id="ARBA00022989"/>
    </source>
</evidence>
<keyword evidence="5" id="KW-1003">Cell membrane</keyword>
<evidence type="ECO:0000313" key="13">
    <source>
        <dbReference type="Proteomes" id="UP000036338"/>
    </source>
</evidence>
<comment type="similarity">
    <text evidence="3">Belongs to the binding-protein-dependent transport system permease family. HisMQ subfamily.</text>
</comment>
<name>A0A0J5WRP5_BURCE</name>
<evidence type="ECO:0000256" key="6">
    <source>
        <dbReference type="ARBA" id="ARBA00022692"/>
    </source>
</evidence>
<dbReference type="InterPro" id="IPR043429">
    <property type="entry name" value="ArtM/GltK/GlnP/TcyL/YhdX-like"/>
</dbReference>
<dbReference type="PANTHER" id="PTHR30614">
    <property type="entry name" value="MEMBRANE COMPONENT OF AMINO ACID ABC TRANSPORTER"/>
    <property type="match status" value="1"/>
</dbReference>
<dbReference type="NCBIfam" id="TIGR01726">
    <property type="entry name" value="HEQRo_perm_3TM"/>
    <property type="match status" value="1"/>
</dbReference>
<evidence type="ECO:0000256" key="3">
    <source>
        <dbReference type="ARBA" id="ARBA00010072"/>
    </source>
</evidence>
<keyword evidence="9 10" id="KW-0472">Membrane</keyword>
<dbReference type="Proteomes" id="UP000036338">
    <property type="component" value="Unassembled WGS sequence"/>
</dbReference>
<keyword evidence="6 10" id="KW-0812">Transmembrane</keyword>
<evidence type="ECO:0000313" key="12">
    <source>
        <dbReference type="EMBL" id="KML57314.1"/>
    </source>
</evidence>
<dbReference type="PANTHER" id="PTHR30614:SF20">
    <property type="entry name" value="GLUTAMINE TRANSPORT SYSTEM PERMEASE PROTEIN GLNP"/>
    <property type="match status" value="1"/>
</dbReference>
<dbReference type="EMBL" id="LDWR01000023">
    <property type="protein sequence ID" value="KML57314.1"/>
    <property type="molecule type" value="Genomic_DNA"/>
</dbReference>
<comment type="subcellular location">
    <subcellularLocation>
        <location evidence="2">Cell inner membrane</location>
        <topology evidence="2">Multi-pass membrane protein</topology>
    </subcellularLocation>
    <subcellularLocation>
        <location evidence="10">Cell membrane</location>
        <topology evidence="10">Multi-pass membrane protein</topology>
    </subcellularLocation>
</comment>
<feature type="domain" description="ABC transmembrane type-1" evidence="11">
    <location>
        <begin position="17"/>
        <end position="218"/>
    </location>
</feature>
<proteinExistence type="inferred from homology"/>
<sequence length="231" mass="25144">MDLSVLSSYGSLLLLGVLTTVKLLVISAVFGFGLAIAVAFARLSPNPIVARVSKGFTEVIRGTPLLVQIYLIYYGVGSLFAGWPALRDSVFWPFLRDGFWYVAFALVISVGAYVGEVLRAGLRGVPKGEIEAARAMGMRPSMIARRVWLPRAIQILLPTLAGETVMLLKSTALASTVAVMDVLGAANYIRAQTLRTYEPLLAIAAIYVALAFVIERAFGRLERRVPVRMPR</sequence>
<evidence type="ECO:0000256" key="9">
    <source>
        <dbReference type="ARBA" id="ARBA00023136"/>
    </source>
</evidence>
<dbReference type="GO" id="GO:0022857">
    <property type="term" value="F:transmembrane transporter activity"/>
    <property type="evidence" value="ECO:0007669"/>
    <property type="project" value="InterPro"/>
</dbReference>
<dbReference type="GO" id="GO:0006865">
    <property type="term" value="P:amino acid transport"/>
    <property type="evidence" value="ECO:0007669"/>
    <property type="project" value="UniProtKB-KW"/>
</dbReference>
<comment type="caution">
    <text evidence="12">The sequence shown here is derived from an EMBL/GenBank/DDBJ whole genome shotgun (WGS) entry which is preliminary data.</text>
</comment>
<dbReference type="InterPro" id="IPR035906">
    <property type="entry name" value="MetI-like_sf"/>
</dbReference>
<evidence type="ECO:0000256" key="10">
    <source>
        <dbReference type="RuleBase" id="RU363032"/>
    </source>
</evidence>
<gene>
    <name evidence="12" type="ORF">VL15_14670</name>
</gene>
<evidence type="ECO:0000259" key="11">
    <source>
        <dbReference type="PROSITE" id="PS50928"/>
    </source>
</evidence>
<evidence type="ECO:0000256" key="5">
    <source>
        <dbReference type="ARBA" id="ARBA00022475"/>
    </source>
</evidence>
<accession>A0A0J5WRP5</accession>
<dbReference type="CDD" id="cd06261">
    <property type="entry name" value="TM_PBP2"/>
    <property type="match status" value="1"/>
</dbReference>
<keyword evidence="4 10" id="KW-0813">Transport</keyword>
<dbReference type="SUPFAM" id="SSF161098">
    <property type="entry name" value="MetI-like"/>
    <property type="match status" value="1"/>
</dbReference>
<dbReference type="InterPro" id="IPR000515">
    <property type="entry name" value="MetI-like"/>
</dbReference>
<feature type="transmembrane region" description="Helical" evidence="10">
    <location>
        <begin position="98"/>
        <end position="118"/>
    </location>
</feature>
<feature type="transmembrane region" description="Helical" evidence="10">
    <location>
        <begin position="200"/>
        <end position="219"/>
    </location>
</feature>
<dbReference type="Pfam" id="PF00528">
    <property type="entry name" value="BPD_transp_1"/>
    <property type="match status" value="1"/>
</dbReference>
<feature type="transmembrane region" description="Helical" evidence="10">
    <location>
        <begin position="12"/>
        <end position="44"/>
    </location>
</feature>
<comment type="function">
    <text evidence="1">Part of the binding-protein-dependent transport system for glutamine; probably responsible for the translocation of the substrate across the membrane.</text>
</comment>
<dbReference type="AlphaFoldDB" id="A0A0J5WRP5"/>
<protein>
    <submittedName>
        <fullName evidence="12">Nickel permease</fullName>
    </submittedName>
</protein>
<evidence type="ECO:0000256" key="2">
    <source>
        <dbReference type="ARBA" id="ARBA00004429"/>
    </source>
</evidence>
<dbReference type="Gene3D" id="1.10.3720.10">
    <property type="entry name" value="MetI-like"/>
    <property type="match status" value="1"/>
</dbReference>